<reference evidence="8" key="1">
    <citation type="journal article" date="2010" name="Nature">
        <title>The Amphimedon queenslandica genome and the evolution of animal complexity.</title>
        <authorList>
            <person name="Srivastava M."/>
            <person name="Simakov O."/>
            <person name="Chapman J."/>
            <person name="Fahey B."/>
            <person name="Gauthier M.E."/>
            <person name="Mitros T."/>
            <person name="Richards G.S."/>
            <person name="Conaco C."/>
            <person name="Dacre M."/>
            <person name="Hellsten U."/>
            <person name="Larroux C."/>
            <person name="Putnam N.H."/>
            <person name="Stanke M."/>
            <person name="Adamska M."/>
            <person name="Darling A."/>
            <person name="Degnan S.M."/>
            <person name="Oakley T.H."/>
            <person name="Plachetzki D.C."/>
            <person name="Zhai Y."/>
            <person name="Adamski M."/>
            <person name="Calcino A."/>
            <person name="Cummins S.F."/>
            <person name="Goodstein D.M."/>
            <person name="Harris C."/>
            <person name="Jackson D.J."/>
            <person name="Leys S.P."/>
            <person name="Shu S."/>
            <person name="Woodcroft B.J."/>
            <person name="Vervoort M."/>
            <person name="Kosik K.S."/>
            <person name="Manning G."/>
            <person name="Degnan B.M."/>
            <person name="Rokhsar D.S."/>
        </authorList>
    </citation>
    <scope>NUCLEOTIDE SEQUENCE [LARGE SCALE GENOMIC DNA]</scope>
</reference>
<dbReference type="GO" id="GO:0005085">
    <property type="term" value="F:guanyl-nucleotide exchange factor activity"/>
    <property type="evidence" value="ECO:0007669"/>
    <property type="project" value="UniProtKB-KW"/>
</dbReference>
<feature type="region of interest" description="Disordered" evidence="4">
    <location>
        <begin position="645"/>
        <end position="688"/>
    </location>
</feature>
<accession>A0A1X7VBC9</accession>
<evidence type="ECO:0008006" key="9">
    <source>
        <dbReference type="Google" id="ProtNLM"/>
    </source>
</evidence>
<evidence type="ECO:0000256" key="3">
    <source>
        <dbReference type="PROSITE-ProRule" id="PRU00168"/>
    </source>
</evidence>
<feature type="domain" description="Ras-GEF" evidence="5">
    <location>
        <begin position="1754"/>
        <end position="2009"/>
    </location>
</feature>
<dbReference type="SUPFAM" id="SSF47031">
    <property type="entry name" value="Second domain of FERM"/>
    <property type="match status" value="1"/>
</dbReference>
<name>A0A1X7VBC9_AMPQE</name>
<dbReference type="InParanoid" id="A0A1X7VBC9"/>
<dbReference type="PROSITE" id="PS50297">
    <property type="entry name" value="ANK_REP_REGION"/>
    <property type="match status" value="1"/>
</dbReference>
<dbReference type="Gene3D" id="1.20.870.10">
    <property type="entry name" value="Son of sevenless (SoS) protein Chain: S domain 1"/>
    <property type="match status" value="1"/>
</dbReference>
<proteinExistence type="predicted"/>
<dbReference type="InterPro" id="IPR008937">
    <property type="entry name" value="Ras-like_GEF"/>
</dbReference>
<dbReference type="SUPFAM" id="SSF48366">
    <property type="entry name" value="Ras GEF"/>
    <property type="match status" value="1"/>
</dbReference>
<dbReference type="Gene3D" id="1.25.40.20">
    <property type="entry name" value="Ankyrin repeat-containing domain"/>
    <property type="match status" value="1"/>
</dbReference>
<feature type="compositionally biased region" description="Basic and acidic residues" evidence="4">
    <location>
        <begin position="666"/>
        <end position="688"/>
    </location>
</feature>
<dbReference type="eggNOG" id="KOG4177">
    <property type="taxonomic scope" value="Eukaryota"/>
</dbReference>
<feature type="region of interest" description="Disordered" evidence="4">
    <location>
        <begin position="558"/>
        <end position="587"/>
    </location>
</feature>
<dbReference type="InterPro" id="IPR023578">
    <property type="entry name" value="Ras_GEF_dom_sf"/>
</dbReference>
<dbReference type="EnsemblMetazoa" id="Aqu2.1.37605_001">
    <property type="protein sequence ID" value="Aqu2.1.37605_001"/>
    <property type="gene ID" value="Aqu2.1.37605"/>
</dbReference>
<dbReference type="InterPro" id="IPR000651">
    <property type="entry name" value="Ras-like_Gua-exchang_fac_N"/>
</dbReference>
<feature type="compositionally biased region" description="Basic and acidic residues" evidence="4">
    <location>
        <begin position="617"/>
        <end position="627"/>
    </location>
</feature>
<dbReference type="GO" id="GO:0007265">
    <property type="term" value="P:Ras protein signal transduction"/>
    <property type="evidence" value="ECO:0007669"/>
    <property type="project" value="TreeGrafter"/>
</dbReference>
<dbReference type="OrthoDB" id="20825at2759"/>
<dbReference type="InterPro" id="IPR036964">
    <property type="entry name" value="RASGEF_cat_dom_sf"/>
</dbReference>
<feature type="region of interest" description="Disordered" evidence="4">
    <location>
        <begin position="1638"/>
        <end position="1658"/>
    </location>
</feature>
<feature type="region of interest" description="Disordered" evidence="4">
    <location>
        <begin position="174"/>
        <end position="197"/>
    </location>
</feature>
<evidence type="ECO:0000256" key="4">
    <source>
        <dbReference type="SAM" id="MobiDB-lite"/>
    </source>
</evidence>
<feature type="compositionally biased region" description="Low complexity" evidence="4">
    <location>
        <begin position="982"/>
        <end position="994"/>
    </location>
</feature>
<dbReference type="CDD" id="cd00155">
    <property type="entry name" value="RasGEF"/>
    <property type="match status" value="1"/>
</dbReference>
<dbReference type="SUPFAM" id="SSF48403">
    <property type="entry name" value="Ankyrin repeat"/>
    <property type="match status" value="1"/>
</dbReference>
<dbReference type="PANTHER" id="PTHR23113">
    <property type="entry name" value="GUANINE NUCLEOTIDE EXCHANGE FACTOR"/>
    <property type="match status" value="1"/>
</dbReference>
<dbReference type="Proteomes" id="UP000007879">
    <property type="component" value="Unassembled WGS sequence"/>
</dbReference>
<dbReference type="Gene3D" id="1.10.840.10">
    <property type="entry name" value="Ras guanine-nucleotide exchange factors catalytic domain"/>
    <property type="match status" value="1"/>
</dbReference>
<dbReference type="PROSITE" id="PS50009">
    <property type="entry name" value="RASGEF_CAT"/>
    <property type="match status" value="1"/>
</dbReference>
<evidence type="ECO:0000256" key="1">
    <source>
        <dbReference type="ARBA" id="ARBA00022658"/>
    </source>
</evidence>
<evidence type="ECO:0000256" key="2">
    <source>
        <dbReference type="PROSITE-ProRule" id="PRU00023"/>
    </source>
</evidence>
<keyword evidence="1 3" id="KW-0344">Guanine-nucleotide releasing factor</keyword>
<feature type="repeat" description="ANK" evidence="2">
    <location>
        <begin position="371"/>
        <end position="404"/>
    </location>
</feature>
<dbReference type="eggNOG" id="KOG4261">
    <property type="taxonomic scope" value="Eukaryota"/>
</dbReference>
<feature type="compositionally biased region" description="Gly residues" evidence="4">
    <location>
        <begin position="479"/>
        <end position="488"/>
    </location>
</feature>
<dbReference type="Pfam" id="PF00373">
    <property type="entry name" value="FERM_M"/>
    <property type="match status" value="1"/>
</dbReference>
<organism evidence="7">
    <name type="scientific">Amphimedon queenslandica</name>
    <name type="common">Sponge</name>
    <dbReference type="NCBI Taxonomy" id="400682"/>
    <lineage>
        <taxon>Eukaryota</taxon>
        <taxon>Metazoa</taxon>
        <taxon>Porifera</taxon>
        <taxon>Demospongiae</taxon>
        <taxon>Heteroscleromorpha</taxon>
        <taxon>Haplosclerida</taxon>
        <taxon>Niphatidae</taxon>
        <taxon>Amphimedon</taxon>
    </lineage>
</organism>
<evidence type="ECO:0000313" key="7">
    <source>
        <dbReference type="EnsemblMetazoa" id="Aqu2.1.37605_001"/>
    </source>
</evidence>
<dbReference type="InterPro" id="IPR001895">
    <property type="entry name" value="RASGEF_cat_dom"/>
</dbReference>
<feature type="compositionally biased region" description="Polar residues" evidence="4">
    <location>
        <begin position="1638"/>
        <end position="1652"/>
    </location>
</feature>
<protein>
    <recommendedName>
        <fullName evidence="9">Ras-GEF domain-containing protein</fullName>
    </recommendedName>
</protein>
<dbReference type="InterPro" id="IPR035963">
    <property type="entry name" value="FERM_2"/>
</dbReference>
<dbReference type="InterPro" id="IPR002110">
    <property type="entry name" value="Ankyrin_rpt"/>
</dbReference>
<dbReference type="SMART" id="SM00147">
    <property type="entry name" value="RasGEF"/>
    <property type="match status" value="1"/>
</dbReference>
<feature type="region of interest" description="Disordered" evidence="4">
    <location>
        <begin position="474"/>
        <end position="494"/>
    </location>
</feature>
<reference evidence="7" key="2">
    <citation type="submission" date="2017-05" db="UniProtKB">
        <authorList>
            <consortium name="EnsemblMetazoa"/>
        </authorList>
    </citation>
    <scope>IDENTIFICATION</scope>
</reference>
<dbReference type="SUPFAM" id="SSF50729">
    <property type="entry name" value="PH domain-like"/>
    <property type="match status" value="1"/>
</dbReference>
<keyword evidence="2" id="KW-0040">ANK repeat</keyword>
<feature type="repeat" description="ANK" evidence="2">
    <location>
        <begin position="305"/>
        <end position="337"/>
    </location>
</feature>
<feature type="domain" description="N-terminal Ras-GEF" evidence="6">
    <location>
        <begin position="1219"/>
        <end position="1375"/>
    </location>
</feature>
<feature type="compositionally biased region" description="Low complexity" evidence="4">
    <location>
        <begin position="791"/>
        <end position="806"/>
    </location>
</feature>
<gene>
    <name evidence="7" type="primary">109580686</name>
</gene>
<dbReference type="InterPro" id="IPR011993">
    <property type="entry name" value="PH-like_dom_sf"/>
</dbReference>
<feature type="region of interest" description="Disordered" evidence="4">
    <location>
        <begin position="960"/>
        <end position="1044"/>
    </location>
</feature>
<feature type="region of interest" description="Disordered" evidence="4">
    <location>
        <begin position="601"/>
        <end position="628"/>
    </location>
</feature>
<dbReference type="CDD" id="cd00934">
    <property type="entry name" value="PTB"/>
    <property type="match status" value="1"/>
</dbReference>
<dbReference type="Pfam" id="PF00617">
    <property type="entry name" value="RasGEF"/>
    <property type="match status" value="1"/>
</dbReference>
<dbReference type="InterPro" id="IPR019748">
    <property type="entry name" value="FERM_central"/>
</dbReference>
<dbReference type="eggNOG" id="KOG3417">
    <property type="taxonomic scope" value="Eukaryota"/>
</dbReference>
<evidence type="ECO:0000313" key="8">
    <source>
        <dbReference type="Proteomes" id="UP000007879"/>
    </source>
</evidence>
<dbReference type="InterPro" id="IPR014352">
    <property type="entry name" value="FERM/acyl-CoA-bd_prot_sf"/>
</dbReference>
<feature type="compositionally biased region" description="Polar residues" evidence="4">
    <location>
        <begin position="174"/>
        <end position="184"/>
    </location>
</feature>
<dbReference type="CDD" id="cd14473">
    <property type="entry name" value="FERM_B-lobe"/>
    <property type="match status" value="1"/>
</dbReference>
<keyword evidence="8" id="KW-1185">Reference proteome</keyword>
<sequence length="2055" mass="230010">MKKIIRLASRGESDRPSLKTQKKWEKVLRKEGFTLLYLGHAVLSDARASSEVTLAIMAVKQSPTDQKRVQIYCQGPQLYVKERMGEEGEQELLTSPLTNISQCLQHTAQGFNDCFGLVFSSGPWIKQCHIFQAKSNKEASDVVLSIHRSVKAVIKSYRRKSEIPLPVLLLESQEMTSQEPNNRINQRRKSDSGLRTINSEPAPIISISKEPSPVISLAVALPSKPSPWKRKKGAGEMSRTEKIEVVSEARKRVKESNELLRQTCNNPHPQSPFERALHAINFSSDQLLSYLLDQHMLSVDACDHDGNNPLHYAVAMQNERALKILHERMSSLEHRNNSKLHPLHRAVSDGNKHIITSLLERGANPNAQDDEKNTPLHYSASTREQHEVCWILLQYGAMISKQNKIGIRPIDMLPDLKEMQNRLIVSMCKSFCDPKEKLVAPASTSTAAPPGLLSDSHHKFNEFLERAKEQAKSLKSKIRGGGGGGGGTSKHNKFKKISHSISNLSELLEAEEDEMIRQDRLQKLKFPLALPIDVLQLEADKEEVEKGLNKLIHFSKNSRSALKRSTSDPELSSTAGDMSKEDSSPLSPDFDFKKLLKHFEHRELPPPRPLSSPYYRSNRERRGKDTIGDATLSAAFKDLEMELATSDHNRPDSPGFSHIKISPKVSRRDLKKDEVQTTPTKEPKSKDEAMAELDDIIDQIKLAADEIQDMKPFGIKQQNYKEERNKAAEQRPSVFPVPAIKKGGPRSHYDHIITSSIETNDSCSSSETRRKTVSGLSPLHLQTKRGHRRIGSTGSTLSMGSSSSSSNPHPLTESLLNFPMDSEPGEPGAKSLHVLCLLSQNPECIQPLISHICLSDFKDRLVGAASAESSSDSTVSNIANLVYNIFEMGGSDGRKTAVESGMMDIVLKLLSTRDPIPGTCLMILDHLLVNDGDNNYLRTIAKIPCAPLLVFLEHSDPELDSGLGSQRERGPSSSSTTTFDYHAPSSHGSHHAPSNRTPSSHGSHLTPSTHQTSSSPHPQGDHTPSMHHVPSLHHTSSHSSSYHQGDERLALHHQLLTNVKDRATSFTSESSSANSLASPTFHGDMVTNQEAKRIVLKLLAVTSSHTKMQRALSGLRYISLLSDYTADVSLENRTNSIITLANIGLDIQSHPYLLQAGLVEKLRPILSNGPKARYHAIRALVYLGKLQLFGCNLFTSGRGRRSGGEDENDYVIKAIDGHQHTYVRGLTVEACIELLTSNTKELWGGIALRDTASGLHLSREKTIDFFLTTYRSFLHPLLLMRLLLHRIDTPNLEPNPFDWSKDISEIKLQHQYSIPPVHQATLNVIGQWIESFQEDFRLIPQLQDYLGELIHRLRKFKGAYTPHAHRLKSLLQDLHKPPVKRTAAESDGNKSLTTSLSANDVKYRVPHHENLYFQCKKLISEDLLPVTLDTAIHLAGLQLHIETLVDNTLNQAFMEGAKSKKETRTYVNHLKNALPAWCFRMKNISKKVRDKLSEFEGLSDRNAKHMYIEKCQTAPGYHSTFYNVKVPVEGKFRRGHYSQLLGLSDHHMIFLDEKTRELVSSFSLQDIQNVQHLPADPCSLIIQFSTGHKVLFSVERESFARQIEIVLDNLGQKVLHDIEKEDLQDWWGQSPASIQYSAPNDINSLSSESSPPQDGLVGKQASDFEETITPIQKEGVEPTDVATPTTIKAIGMPLTPLNDGGLVLQHSTGGSMKSQFPYPDIDGSYPSFCDCPPDPEIPLHIDIRLLSLQEILMHPIEIARQVTLIDHEKLSAVSREELLQRAGLFPRSLRETINPTPSTHNLVSSSLSSMQSGCGQEVGIEQLAQRFNQLCNWTVHSILQYSQEEDRGWVIQQFITTAQSCLEYRNYSSTMAIVLGLHSPSIRRLKQTWQHVGKSFKDELDSMTELLSQRNNYKNYREAIEKTRIPAVPYFGIFTRDITFILDGNPDFLHNLINLHKRRQLYAKLEEIRHFQGNKYKFEPVPALQELLTQHVPVNEDDLHAQSHSLEPPVQEGGGATPAEGRMRSNSVSSLTNLGFLRQSFNSRTSGSSSNLLSI</sequence>
<dbReference type="Pfam" id="PF12796">
    <property type="entry name" value="Ank_2"/>
    <property type="match status" value="1"/>
</dbReference>
<evidence type="ECO:0000259" key="5">
    <source>
        <dbReference type="PROSITE" id="PS50009"/>
    </source>
</evidence>
<evidence type="ECO:0000259" key="6">
    <source>
        <dbReference type="PROSITE" id="PS50212"/>
    </source>
</evidence>
<dbReference type="STRING" id="400682.A0A1X7VBC9"/>
<dbReference type="Gene3D" id="2.30.29.30">
    <property type="entry name" value="Pleckstrin-homology domain (PH domain)/Phosphotyrosine-binding domain (PTB)"/>
    <property type="match status" value="2"/>
</dbReference>
<feature type="repeat" description="ANK" evidence="2">
    <location>
        <begin position="338"/>
        <end position="370"/>
    </location>
</feature>
<dbReference type="InterPro" id="IPR036770">
    <property type="entry name" value="Ankyrin_rpt-contain_sf"/>
</dbReference>
<feature type="compositionally biased region" description="Low complexity" evidence="4">
    <location>
        <begin position="1003"/>
        <end position="1018"/>
    </location>
</feature>
<feature type="compositionally biased region" description="Polar residues" evidence="4">
    <location>
        <begin position="558"/>
        <end position="576"/>
    </location>
</feature>
<dbReference type="PROSITE" id="PS50212">
    <property type="entry name" value="RASGEF_NTER"/>
    <property type="match status" value="1"/>
</dbReference>
<dbReference type="Pfam" id="PF00618">
    <property type="entry name" value="RasGEF_N"/>
    <property type="match status" value="1"/>
</dbReference>
<feature type="compositionally biased region" description="Low complexity" evidence="4">
    <location>
        <begin position="1027"/>
        <end position="1043"/>
    </location>
</feature>
<dbReference type="Gene3D" id="1.20.80.10">
    <property type="match status" value="1"/>
</dbReference>
<dbReference type="SMART" id="SM00248">
    <property type="entry name" value="ANK"/>
    <property type="match status" value="3"/>
</dbReference>
<feature type="region of interest" description="Disordered" evidence="4">
    <location>
        <begin position="783"/>
        <end position="816"/>
    </location>
</feature>
<dbReference type="KEGG" id="aqu:109580686"/>
<dbReference type="PROSITE" id="PS50088">
    <property type="entry name" value="ANK_REPEAT"/>
    <property type="match status" value="3"/>
</dbReference>
<feature type="region of interest" description="Disordered" evidence="4">
    <location>
        <begin position="2002"/>
        <end position="2025"/>
    </location>
</feature>
<dbReference type="EnsemblMetazoa" id="XM_019994130.1">
    <property type="protein sequence ID" value="XP_019849689.1"/>
    <property type="gene ID" value="LOC109580686"/>
</dbReference>
<dbReference type="InterPro" id="IPR016024">
    <property type="entry name" value="ARM-type_fold"/>
</dbReference>
<dbReference type="SUPFAM" id="SSF48371">
    <property type="entry name" value="ARM repeat"/>
    <property type="match status" value="1"/>
</dbReference>
<dbReference type="PANTHER" id="PTHR23113:SF368">
    <property type="entry name" value="CELL DIVISION CONTROL PROTEIN 25"/>
    <property type="match status" value="1"/>
</dbReference>
<dbReference type="GO" id="GO:0005886">
    <property type="term" value="C:plasma membrane"/>
    <property type="evidence" value="ECO:0007669"/>
    <property type="project" value="TreeGrafter"/>
</dbReference>